<dbReference type="Proteomes" id="UP001363010">
    <property type="component" value="Unassembled WGS sequence"/>
</dbReference>
<comment type="similarity">
    <text evidence="1">Belongs to the sigma-70 factor family. ECF subfamily.</text>
</comment>
<dbReference type="Gene3D" id="1.10.1740.10">
    <property type="match status" value="1"/>
</dbReference>
<dbReference type="SUPFAM" id="SSF88659">
    <property type="entry name" value="Sigma3 and sigma4 domains of RNA polymerase sigma factors"/>
    <property type="match status" value="1"/>
</dbReference>
<dbReference type="InterPro" id="IPR013324">
    <property type="entry name" value="RNA_pol_sigma_r3/r4-like"/>
</dbReference>
<dbReference type="NCBIfam" id="TIGR02937">
    <property type="entry name" value="sigma70-ECF"/>
    <property type="match status" value="1"/>
</dbReference>
<evidence type="ECO:0000256" key="3">
    <source>
        <dbReference type="ARBA" id="ARBA00023082"/>
    </source>
</evidence>
<keyword evidence="8" id="KW-1185">Reference proteome</keyword>
<dbReference type="Gene3D" id="1.10.10.10">
    <property type="entry name" value="Winged helix-like DNA-binding domain superfamily/Winged helix DNA-binding domain"/>
    <property type="match status" value="1"/>
</dbReference>
<dbReference type="Pfam" id="PF04542">
    <property type="entry name" value="Sigma70_r2"/>
    <property type="match status" value="1"/>
</dbReference>
<dbReference type="InterPro" id="IPR036388">
    <property type="entry name" value="WH-like_DNA-bd_sf"/>
</dbReference>
<dbReference type="PANTHER" id="PTHR43133">
    <property type="entry name" value="RNA POLYMERASE ECF-TYPE SIGMA FACTO"/>
    <property type="match status" value="1"/>
</dbReference>
<dbReference type="InterPro" id="IPR013325">
    <property type="entry name" value="RNA_pol_sigma_r2"/>
</dbReference>
<keyword evidence="2" id="KW-0805">Transcription regulation</keyword>
<dbReference type="InterPro" id="IPR039425">
    <property type="entry name" value="RNA_pol_sigma-70-like"/>
</dbReference>
<dbReference type="CDD" id="cd06171">
    <property type="entry name" value="Sigma70_r4"/>
    <property type="match status" value="1"/>
</dbReference>
<feature type="domain" description="RNA polymerase sigma factor 70 region 4 type 2" evidence="6">
    <location>
        <begin position="121"/>
        <end position="173"/>
    </location>
</feature>
<dbReference type="SUPFAM" id="SSF88946">
    <property type="entry name" value="Sigma2 domain of RNA polymerase sigma factors"/>
    <property type="match status" value="1"/>
</dbReference>
<sequence length="185" mass="21090">MSAERVEAALISRTASGELPAFEALYRVYHPRLTRFLERMTRRPALVGELLNDTMLVVWNRAGTYNGQCQVSTWIFAIAYRNAIKALSRLDEPVEDARDDAHPAPLESGPEYRAAQSQLHVQLTQALDHLSVEQRAVVQLTYFHGIGYREIGQIVGCPVDTVKTRMFHARRRLKELLAGRMEDWL</sequence>
<proteinExistence type="inferred from homology"/>
<comment type="caution">
    <text evidence="7">The sequence shown here is derived from an EMBL/GenBank/DDBJ whole genome shotgun (WGS) entry which is preliminary data.</text>
</comment>
<dbReference type="Pfam" id="PF08281">
    <property type="entry name" value="Sigma70_r4_2"/>
    <property type="match status" value="1"/>
</dbReference>
<evidence type="ECO:0000256" key="1">
    <source>
        <dbReference type="ARBA" id="ARBA00010641"/>
    </source>
</evidence>
<name>A0ABU8W1B1_9BURK</name>
<dbReference type="InterPro" id="IPR013249">
    <property type="entry name" value="RNA_pol_sigma70_r4_t2"/>
</dbReference>
<dbReference type="InterPro" id="IPR014284">
    <property type="entry name" value="RNA_pol_sigma-70_dom"/>
</dbReference>
<evidence type="ECO:0000259" key="5">
    <source>
        <dbReference type="Pfam" id="PF04542"/>
    </source>
</evidence>
<accession>A0ABU8W1B1</accession>
<evidence type="ECO:0000259" key="6">
    <source>
        <dbReference type="Pfam" id="PF08281"/>
    </source>
</evidence>
<dbReference type="PANTHER" id="PTHR43133:SF32">
    <property type="entry name" value="BLR3042 PROTEIN"/>
    <property type="match status" value="1"/>
</dbReference>
<evidence type="ECO:0000256" key="2">
    <source>
        <dbReference type="ARBA" id="ARBA00023015"/>
    </source>
</evidence>
<dbReference type="EMBL" id="JBBKZV010000009">
    <property type="protein sequence ID" value="MEJ8823695.1"/>
    <property type="molecule type" value="Genomic_DNA"/>
</dbReference>
<evidence type="ECO:0000313" key="8">
    <source>
        <dbReference type="Proteomes" id="UP001363010"/>
    </source>
</evidence>
<keyword evidence="4" id="KW-0804">Transcription</keyword>
<dbReference type="InterPro" id="IPR007627">
    <property type="entry name" value="RNA_pol_sigma70_r2"/>
</dbReference>
<evidence type="ECO:0000256" key="4">
    <source>
        <dbReference type="ARBA" id="ARBA00023163"/>
    </source>
</evidence>
<keyword evidence="3" id="KW-0731">Sigma factor</keyword>
<protein>
    <submittedName>
        <fullName evidence="7">Sigma-70 family RNA polymerase sigma factor</fullName>
    </submittedName>
</protein>
<evidence type="ECO:0000313" key="7">
    <source>
        <dbReference type="EMBL" id="MEJ8823695.1"/>
    </source>
</evidence>
<feature type="domain" description="RNA polymerase sigma-70 region 2" evidence="5">
    <location>
        <begin position="25"/>
        <end position="90"/>
    </location>
</feature>
<dbReference type="RefSeq" id="WP_340364725.1">
    <property type="nucleotide sequence ID" value="NZ_JBBKZV010000009.1"/>
</dbReference>
<gene>
    <name evidence="7" type="ORF">WKW80_16905</name>
</gene>
<organism evidence="7 8">
    <name type="scientific">Variovorax humicola</name>
    <dbReference type="NCBI Taxonomy" id="1769758"/>
    <lineage>
        <taxon>Bacteria</taxon>
        <taxon>Pseudomonadati</taxon>
        <taxon>Pseudomonadota</taxon>
        <taxon>Betaproteobacteria</taxon>
        <taxon>Burkholderiales</taxon>
        <taxon>Comamonadaceae</taxon>
        <taxon>Variovorax</taxon>
    </lineage>
</organism>
<reference evidence="7 8" key="1">
    <citation type="submission" date="2024-03" db="EMBL/GenBank/DDBJ databases">
        <title>Novel species of the genus Variovorax.</title>
        <authorList>
            <person name="Liu Q."/>
            <person name="Xin Y.-H."/>
        </authorList>
    </citation>
    <scope>NUCLEOTIDE SEQUENCE [LARGE SCALE GENOMIC DNA]</scope>
    <source>
        <strain evidence="7 8">KACC 18501</strain>
    </source>
</reference>